<sequence length="559" mass="61038">MSRIKMFLHGRFMPGGFQRRIPIRSLLLHLVAILPLYPANYYVAPSGSDANTGTLESPFLSLAHAHQQVAPGDTIYLRGGEYFPREKTVFSRQGEASAPIVLAAYPGEHPLINGRDIPEGNINHASTATWAFEGARHWKINGPLTLTNGRGAGVYIADVRYLTFTGVESSYNGKRASRAAHGFMVWSGDDILFENCDAHHNANHLWKEGENQAENQYQHGDGWRIFSGANIRLHGCRAWNNLDDNFDFYSADQPIELMDAWAAYAGRDDASGSITGIPGKSMPLLDPWDLLWGNGIKLGYWEDSVAHKVVRSLSWANNGAGFHMNLGPAVVWNSAAYGNKVRGFDYTDGDRHEMINNWAFGNAYEDPGYPLAEPDGSLSSHNSWEDDMGLTVSETDFASLEDSAMFGPRQADGGLPGVRFLTLNAGSSLIDAGLDVGLPFKGSAPDLGAFEAGDSLTALPGARKPPLPGRMAVVNYPNPFNPVTHIRIDLPVAAQVSAVIYDLAGRQVVRLFQGYRPAGRQQFSWNATGRNGRKVSGGVYFLTVRSAGHAKTVKLIYMP</sequence>
<evidence type="ECO:0000256" key="3">
    <source>
        <dbReference type="ARBA" id="ARBA00022525"/>
    </source>
</evidence>
<protein>
    <submittedName>
        <fullName evidence="11">T9SS type A sorting domain-containing protein</fullName>
    </submittedName>
</protein>
<evidence type="ECO:0000256" key="4">
    <source>
        <dbReference type="ARBA" id="ARBA00022723"/>
    </source>
</evidence>
<dbReference type="PANTHER" id="PTHR40088:SF1">
    <property type="entry name" value="PECTATE LYASE PEL9"/>
    <property type="match status" value="1"/>
</dbReference>
<dbReference type="InterPro" id="IPR025965">
    <property type="entry name" value="FlgD/Vpr_Ig-like"/>
</dbReference>
<keyword evidence="7" id="KW-0456">Lyase</keyword>
<accession>A0A7V1LLM1</accession>
<dbReference type="EMBL" id="DRLD01000166">
    <property type="protein sequence ID" value="HED10240.1"/>
    <property type="molecule type" value="Genomic_DNA"/>
</dbReference>
<evidence type="ECO:0000259" key="9">
    <source>
        <dbReference type="Pfam" id="PF13229"/>
    </source>
</evidence>
<dbReference type="InterPro" id="IPR011050">
    <property type="entry name" value="Pectin_lyase_fold/virulence"/>
</dbReference>
<evidence type="ECO:0000259" key="10">
    <source>
        <dbReference type="Pfam" id="PF13860"/>
    </source>
</evidence>
<dbReference type="InterPro" id="IPR052052">
    <property type="entry name" value="Polysaccharide_Lyase_9"/>
</dbReference>
<dbReference type="Gene3D" id="2.60.40.4070">
    <property type="match status" value="1"/>
</dbReference>
<organism evidence="11">
    <name type="scientific">Caldithrix abyssi</name>
    <dbReference type="NCBI Taxonomy" id="187145"/>
    <lineage>
        <taxon>Bacteria</taxon>
        <taxon>Pseudomonadati</taxon>
        <taxon>Calditrichota</taxon>
        <taxon>Calditrichia</taxon>
        <taxon>Calditrichales</taxon>
        <taxon>Calditrichaceae</taxon>
        <taxon>Caldithrix</taxon>
    </lineage>
</organism>
<evidence type="ECO:0000313" key="11">
    <source>
        <dbReference type="EMBL" id="HED10240.1"/>
    </source>
</evidence>
<keyword evidence="5" id="KW-0732">Signal</keyword>
<dbReference type="GO" id="GO:0005576">
    <property type="term" value="C:extracellular region"/>
    <property type="evidence" value="ECO:0007669"/>
    <property type="project" value="UniProtKB-SubCell"/>
</dbReference>
<dbReference type="Pfam" id="PF13860">
    <property type="entry name" value="FlgD_ig"/>
    <property type="match status" value="1"/>
</dbReference>
<comment type="subcellular location">
    <subcellularLocation>
        <location evidence="2">Secreted</location>
    </subcellularLocation>
</comment>
<keyword evidence="3" id="KW-0964">Secreted</keyword>
<keyword evidence="6" id="KW-0106">Calcium</keyword>
<dbReference type="InterPro" id="IPR026444">
    <property type="entry name" value="Secre_tail"/>
</dbReference>
<gene>
    <name evidence="11" type="ORF">ENJ10_06100</name>
</gene>
<dbReference type="Gene3D" id="2.160.20.10">
    <property type="entry name" value="Single-stranded right-handed beta-helix, Pectin lyase-like"/>
    <property type="match status" value="1"/>
</dbReference>
<keyword evidence="4" id="KW-0479">Metal-binding</keyword>
<evidence type="ECO:0000256" key="6">
    <source>
        <dbReference type="ARBA" id="ARBA00022837"/>
    </source>
</evidence>
<dbReference type="SUPFAM" id="SSF51126">
    <property type="entry name" value="Pectin lyase-like"/>
    <property type="match status" value="1"/>
</dbReference>
<comment type="caution">
    <text evidence="11">The sequence shown here is derived from an EMBL/GenBank/DDBJ whole genome shotgun (WGS) entry which is preliminary data.</text>
</comment>
<dbReference type="Proteomes" id="UP000886005">
    <property type="component" value="Unassembled WGS sequence"/>
</dbReference>
<dbReference type="InterPro" id="IPR039448">
    <property type="entry name" value="Beta_helix"/>
</dbReference>
<comment type="cofactor">
    <cofactor evidence="1">
        <name>Ca(2+)</name>
        <dbReference type="ChEBI" id="CHEBI:29108"/>
    </cofactor>
</comment>
<reference evidence="11" key="1">
    <citation type="journal article" date="2020" name="mSystems">
        <title>Genome- and Community-Level Interaction Insights into Carbon Utilization and Element Cycling Functions of Hydrothermarchaeota in Hydrothermal Sediment.</title>
        <authorList>
            <person name="Zhou Z."/>
            <person name="Liu Y."/>
            <person name="Xu W."/>
            <person name="Pan J."/>
            <person name="Luo Z.H."/>
            <person name="Li M."/>
        </authorList>
    </citation>
    <scope>NUCLEOTIDE SEQUENCE [LARGE SCALE GENOMIC DNA]</scope>
    <source>
        <strain evidence="11">HyVt-456</strain>
    </source>
</reference>
<dbReference type="GO" id="GO:0016837">
    <property type="term" value="F:carbon-oxygen lyase activity, acting on polysaccharides"/>
    <property type="evidence" value="ECO:0007669"/>
    <property type="project" value="TreeGrafter"/>
</dbReference>
<evidence type="ECO:0000256" key="2">
    <source>
        <dbReference type="ARBA" id="ARBA00004613"/>
    </source>
</evidence>
<feature type="domain" description="FlgD/Vpr Ig-like" evidence="10">
    <location>
        <begin position="490"/>
        <end position="546"/>
    </location>
</feature>
<evidence type="ECO:0000256" key="8">
    <source>
        <dbReference type="ARBA" id="ARBA00038263"/>
    </source>
</evidence>
<proteinExistence type="inferred from homology"/>
<dbReference type="NCBIfam" id="TIGR04183">
    <property type="entry name" value="Por_Secre_tail"/>
    <property type="match status" value="1"/>
</dbReference>
<dbReference type="AlphaFoldDB" id="A0A7V1LLM1"/>
<comment type="similarity">
    <text evidence="8">Belongs to the polysaccharide lyase 9 family.</text>
</comment>
<evidence type="ECO:0000256" key="5">
    <source>
        <dbReference type="ARBA" id="ARBA00022729"/>
    </source>
</evidence>
<name>A0A7V1LLM1_CALAY</name>
<evidence type="ECO:0000256" key="7">
    <source>
        <dbReference type="ARBA" id="ARBA00023239"/>
    </source>
</evidence>
<dbReference type="Pfam" id="PF13229">
    <property type="entry name" value="Beta_helix"/>
    <property type="match status" value="1"/>
</dbReference>
<feature type="domain" description="Right handed beta helix" evidence="9">
    <location>
        <begin position="145"/>
        <end position="251"/>
    </location>
</feature>
<dbReference type="PANTHER" id="PTHR40088">
    <property type="entry name" value="PECTATE LYASE (EUROFUNG)"/>
    <property type="match status" value="1"/>
</dbReference>
<evidence type="ECO:0000256" key="1">
    <source>
        <dbReference type="ARBA" id="ARBA00001913"/>
    </source>
</evidence>
<dbReference type="InterPro" id="IPR012334">
    <property type="entry name" value="Pectin_lyas_fold"/>
</dbReference>
<dbReference type="GO" id="GO:0046872">
    <property type="term" value="F:metal ion binding"/>
    <property type="evidence" value="ECO:0007669"/>
    <property type="project" value="UniProtKB-KW"/>
</dbReference>